<accession>A0ABN9PFX8</accession>
<sequence>MFISQQTLTRTEHEGPTAGMRTKNIESQTEEFERYMPPLSSMLAVTAISLPSRIVFSPSSLSELRVDIMVGTATMPSASPAMGPRCGAARGVPLGDAALLAPFSPALLPITLGPGAFDPLLAEGLTARSSGASMSKVCSPSLSLCSRLFGSSSSSVSSVPGMRNGLVFASPYADVAWDSVLSLTLKRMDVPRARGVASPYADVVFWESVLSLRLKGMAVPWALSRVFFLPSVVVEPLPERCIADVRDLSRLLDVPSRLIFLTLSLSLVRCSFSLVLVCSTMLMMSARLATVWLRTLTSSSSCDFIICC</sequence>
<comment type="caution">
    <text evidence="2">The sequence shown here is derived from an EMBL/GenBank/DDBJ whole genome shotgun (WGS) entry which is preliminary data.</text>
</comment>
<evidence type="ECO:0000313" key="3">
    <source>
        <dbReference type="Proteomes" id="UP001189429"/>
    </source>
</evidence>
<evidence type="ECO:0000256" key="1">
    <source>
        <dbReference type="SAM" id="MobiDB-lite"/>
    </source>
</evidence>
<name>A0ABN9PFX8_9DINO</name>
<keyword evidence="3" id="KW-1185">Reference proteome</keyword>
<dbReference type="Proteomes" id="UP001189429">
    <property type="component" value="Unassembled WGS sequence"/>
</dbReference>
<evidence type="ECO:0000313" key="2">
    <source>
        <dbReference type="EMBL" id="CAK0789093.1"/>
    </source>
</evidence>
<gene>
    <name evidence="2" type="ORF">PCOR1329_LOCUS762</name>
</gene>
<reference evidence="2" key="1">
    <citation type="submission" date="2023-10" db="EMBL/GenBank/DDBJ databases">
        <authorList>
            <person name="Chen Y."/>
            <person name="Shah S."/>
            <person name="Dougan E. K."/>
            <person name="Thang M."/>
            <person name="Chan C."/>
        </authorList>
    </citation>
    <scope>NUCLEOTIDE SEQUENCE [LARGE SCALE GENOMIC DNA]</scope>
</reference>
<organism evidence="2 3">
    <name type="scientific">Prorocentrum cordatum</name>
    <dbReference type="NCBI Taxonomy" id="2364126"/>
    <lineage>
        <taxon>Eukaryota</taxon>
        <taxon>Sar</taxon>
        <taxon>Alveolata</taxon>
        <taxon>Dinophyceae</taxon>
        <taxon>Prorocentrales</taxon>
        <taxon>Prorocentraceae</taxon>
        <taxon>Prorocentrum</taxon>
    </lineage>
</organism>
<proteinExistence type="predicted"/>
<dbReference type="EMBL" id="CAUYUJ010000170">
    <property type="protein sequence ID" value="CAK0789093.1"/>
    <property type="molecule type" value="Genomic_DNA"/>
</dbReference>
<feature type="region of interest" description="Disordered" evidence="1">
    <location>
        <begin position="1"/>
        <end position="24"/>
    </location>
</feature>
<protein>
    <submittedName>
        <fullName evidence="2">Uncharacterized protein</fullName>
    </submittedName>
</protein>